<evidence type="ECO:0000313" key="4">
    <source>
        <dbReference type="EMBL" id="OLF17287.1"/>
    </source>
</evidence>
<keyword evidence="2" id="KW-0732">Signal</keyword>
<dbReference type="Proteomes" id="UP000185596">
    <property type="component" value="Unassembled WGS sequence"/>
</dbReference>
<accession>A0A1Q8CSJ1</accession>
<keyword evidence="1" id="KW-0472">Membrane</keyword>
<dbReference type="Pfam" id="PF13628">
    <property type="entry name" value="DUF4142"/>
    <property type="match status" value="1"/>
</dbReference>
<dbReference type="InterPro" id="IPR025419">
    <property type="entry name" value="DUF4142"/>
</dbReference>
<keyword evidence="1" id="KW-1133">Transmembrane helix</keyword>
<dbReference type="STRING" id="1912961.BU204_11735"/>
<dbReference type="Gene3D" id="1.20.1260.10">
    <property type="match status" value="1"/>
</dbReference>
<dbReference type="OrthoDB" id="3674617at2"/>
<protein>
    <recommendedName>
        <fullName evidence="3">DUF4142 domain-containing protein</fullName>
    </recommendedName>
</protein>
<evidence type="ECO:0000259" key="3">
    <source>
        <dbReference type="Pfam" id="PF13628"/>
    </source>
</evidence>
<feature type="signal peptide" evidence="2">
    <location>
        <begin position="1"/>
        <end position="29"/>
    </location>
</feature>
<sequence>MRRAVIRSVAAGVLAILLSAFPAAWLAFAQPAQTNSKELDARDREFLFTIKFANLWEIPMGDLAAERGNSEKVREVGRTLSTDHKQLEVQIAEIAEEFGVDLPDAPGSKQQQWMDEISAASGDDFDRVFANRLRAAHGSVFGLVAEVRAGTRNDTIRDFAQAANDIVMKHMTILEGTGHVMSNGLFGEASARSLDNPENQLGGSDLALAGILGVFAVGATLGLVRTFSAHGAER</sequence>
<name>A0A1Q8CSJ1_9PSEU</name>
<feature type="chain" id="PRO_5012232048" description="DUF4142 domain-containing protein" evidence="2">
    <location>
        <begin position="30"/>
        <end position="234"/>
    </location>
</feature>
<keyword evidence="1" id="KW-0812">Transmembrane</keyword>
<dbReference type="EMBL" id="MSIE01000018">
    <property type="protein sequence ID" value="OLF17287.1"/>
    <property type="molecule type" value="Genomic_DNA"/>
</dbReference>
<evidence type="ECO:0000256" key="2">
    <source>
        <dbReference type="SAM" id="SignalP"/>
    </source>
</evidence>
<dbReference type="PANTHER" id="PTHR38593:SF1">
    <property type="entry name" value="BLR2558 PROTEIN"/>
    <property type="match status" value="1"/>
</dbReference>
<organism evidence="4 5">
    <name type="scientific">Actinophytocola xanthii</name>
    <dbReference type="NCBI Taxonomy" id="1912961"/>
    <lineage>
        <taxon>Bacteria</taxon>
        <taxon>Bacillati</taxon>
        <taxon>Actinomycetota</taxon>
        <taxon>Actinomycetes</taxon>
        <taxon>Pseudonocardiales</taxon>
        <taxon>Pseudonocardiaceae</taxon>
    </lineage>
</organism>
<feature type="domain" description="DUF4142" evidence="3">
    <location>
        <begin position="42"/>
        <end position="172"/>
    </location>
</feature>
<comment type="caution">
    <text evidence="4">The sequence shown here is derived from an EMBL/GenBank/DDBJ whole genome shotgun (WGS) entry which is preliminary data.</text>
</comment>
<gene>
    <name evidence="4" type="ORF">BU204_11735</name>
</gene>
<feature type="transmembrane region" description="Helical" evidence="1">
    <location>
        <begin position="206"/>
        <end position="224"/>
    </location>
</feature>
<dbReference type="AlphaFoldDB" id="A0A1Q8CSJ1"/>
<reference evidence="4 5" key="1">
    <citation type="submission" date="2016-12" db="EMBL/GenBank/DDBJ databases">
        <title>The draft genome sequence of Actinophytocola sp. 11-183.</title>
        <authorList>
            <person name="Wang W."/>
            <person name="Yuan L."/>
        </authorList>
    </citation>
    <scope>NUCLEOTIDE SEQUENCE [LARGE SCALE GENOMIC DNA]</scope>
    <source>
        <strain evidence="4 5">11-183</strain>
    </source>
</reference>
<dbReference type="PANTHER" id="PTHR38593">
    <property type="entry name" value="BLR2558 PROTEIN"/>
    <property type="match status" value="1"/>
</dbReference>
<evidence type="ECO:0000256" key="1">
    <source>
        <dbReference type="SAM" id="Phobius"/>
    </source>
</evidence>
<proteinExistence type="predicted"/>
<evidence type="ECO:0000313" key="5">
    <source>
        <dbReference type="Proteomes" id="UP000185596"/>
    </source>
</evidence>
<dbReference type="InterPro" id="IPR012347">
    <property type="entry name" value="Ferritin-like"/>
</dbReference>
<dbReference type="RefSeq" id="WP_075125662.1">
    <property type="nucleotide sequence ID" value="NZ_MSIE01000018.1"/>
</dbReference>
<keyword evidence="5" id="KW-1185">Reference proteome</keyword>